<protein>
    <recommendedName>
        <fullName evidence="7">Sodium/potassium-transporting ATPase subunit beta-1-interacting protein</fullName>
        <shortName evidence="7">Na(+)/K(+)-transporting ATPase subunit beta-1-interacting protein</shortName>
    </recommendedName>
</protein>
<feature type="transmembrane region" description="Helical" evidence="7">
    <location>
        <begin position="36"/>
        <end position="57"/>
    </location>
</feature>
<evidence type="ECO:0000256" key="1">
    <source>
        <dbReference type="ARBA" id="ARBA00004651"/>
    </source>
</evidence>
<keyword evidence="6 7" id="KW-0472">Membrane</keyword>
<feature type="compositionally biased region" description="Polar residues" evidence="8">
    <location>
        <begin position="405"/>
        <end position="422"/>
    </location>
</feature>
<name>A0AAF3EJF6_9BILA</name>
<feature type="compositionally biased region" description="Acidic residues" evidence="8">
    <location>
        <begin position="445"/>
        <end position="458"/>
    </location>
</feature>
<accession>A0AAF3EJF6</accession>
<dbReference type="GO" id="GO:0005886">
    <property type="term" value="C:plasma membrane"/>
    <property type="evidence" value="ECO:0007669"/>
    <property type="project" value="UniProtKB-SubCell"/>
</dbReference>
<evidence type="ECO:0000313" key="10">
    <source>
        <dbReference type="WBParaSite" id="MBELARI_LOCUS14125"/>
    </source>
</evidence>
<keyword evidence="9" id="KW-1185">Reference proteome</keyword>
<feature type="compositionally biased region" description="Basic and acidic residues" evidence="8">
    <location>
        <begin position="370"/>
        <end position="391"/>
    </location>
</feature>
<evidence type="ECO:0000256" key="7">
    <source>
        <dbReference type="RuleBase" id="RU368041"/>
    </source>
</evidence>
<organism evidence="9 10">
    <name type="scientific">Mesorhabditis belari</name>
    <dbReference type="NCBI Taxonomy" id="2138241"/>
    <lineage>
        <taxon>Eukaryota</taxon>
        <taxon>Metazoa</taxon>
        <taxon>Ecdysozoa</taxon>
        <taxon>Nematoda</taxon>
        <taxon>Chromadorea</taxon>
        <taxon>Rhabditida</taxon>
        <taxon>Rhabditina</taxon>
        <taxon>Rhabditomorpha</taxon>
        <taxon>Rhabditoidea</taxon>
        <taxon>Rhabditidae</taxon>
        <taxon>Mesorhabditinae</taxon>
        <taxon>Mesorhabditis</taxon>
    </lineage>
</organism>
<dbReference type="Proteomes" id="UP000887575">
    <property type="component" value="Unassembled WGS sequence"/>
</dbReference>
<evidence type="ECO:0000256" key="2">
    <source>
        <dbReference type="ARBA" id="ARBA00006364"/>
    </source>
</evidence>
<dbReference type="Pfam" id="PF05640">
    <property type="entry name" value="NKAIN"/>
    <property type="match status" value="1"/>
</dbReference>
<dbReference type="WBParaSite" id="MBELARI_LOCUS14125">
    <property type="protein sequence ID" value="MBELARI_LOCUS14125"/>
    <property type="gene ID" value="MBELARI_LOCUS14125"/>
</dbReference>
<dbReference type="PANTHER" id="PTHR13084">
    <property type="entry name" value="T-CELL LYMPHOMA BREAKPOINT-ASSOCIATED TARGET 1-RELATED"/>
    <property type="match status" value="1"/>
</dbReference>
<keyword evidence="3 7" id="KW-1003">Cell membrane</keyword>
<dbReference type="PANTHER" id="PTHR13084:SF6">
    <property type="entry name" value="SODIUM_POTASSIUM-TRANSPORTING ATPASE SUBUNIT BETA-1-INTERACTING PROTEIN"/>
    <property type="match status" value="1"/>
</dbReference>
<proteinExistence type="inferred from homology"/>
<feature type="transmembrane region" description="Helical" evidence="7">
    <location>
        <begin position="12"/>
        <end position="30"/>
    </location>
</feature>
<dbReference type="AlphaFoldDB" id="A0AAF3EJF6"/>
<evidence type="ECO:0000313" key="9">
    <source>
        <dbReference type="Proteomes" id="UP000887575"/>
    </source>
</evidence>
<sequence>MSENVSNQWSTPTLGLVSIWLCLALARQAFDLIGRLWLPVIFNLLQILCCIIGLFAVCQRRRALLGVFIVTSLLSTIYNILLLLWYEDVFPSSTHYTIPLSFGLPLSFSFFLKYTPGCSSHFDLQKSFYVQDDCLIRFTHLEAAQCVLHMLFAISTMITTILMLCERDVNKRKIKGKTHSLPTVSIESIPRSNGRPLSRVPPSILDTGSVRSGYVNSSYDSRDDVNGVRTSPNYRQDPIHAFPNANYEDPQDPQENRQPATQLQYSKRKSGGQNVENARSKPPNQIDQRQSGLFRKARDHRQNRHSRLPPEYPSLHSDPHSHSKSVPQPSPLHSLVSFDPKKGRNFLTVQERVPSDESDDETISDESPVSDDRRNDDIEPRKEIIPKRDLSLDAQYSKVQKRNQPKPQMRSTSQRDLPNEPSSYRDAIDHGNGKSSLRLRKDQGIDQEEDQEDDEIGIDDPAYERISVYRRLGEAKSIKNERMPVGI</sequence>
<evidence type="ECO:0000256" key="6">
    <source>
        <dbReference type="ARBA" id="ARBA00023136"/>
    </source>
</evidence>
<feature type="transmembrane region" description="Helical" evidence="7">
    <location>
        <begin position="64"/>
        <end position="86"/>
    </location>
</feature>
<feature type="region of interest" description="Disordered" evidence="8">
    <location>
        <begin position="185"/>
        <end position="459"/>
    </location>
</feature>
<keyword evidence="5 7" id="KW-1133">Transmembrane helix</keyword>
<reference evidence="10" key="1">
    <citation type="submission" date="2024-02" db="UniProtKB">
        <authorList>
            <consortium name="WormBaseParasite"/>
        </authorList>
    </citation>
    <scope>IDENTIFICATION</scope>
</reference>
<evidence type="ECO:0000256" key="3">
    <source>
        <dbReference type="ARBA" id="ARBA00022475"/>
    </source>
</evidence>
<feature type="transmembrane region" description="Helical" evidence="7">
    <location>
        <begin position="147"/>
        <end position="165"/>
    </location>
</feature>
<keyword evidence="4 7" id="KW-0812">Transmembrane</keyword>
<dbReference type="InterPro" id="IPR008516">
    <property type="entry name" value="Na/K-Atpase_Interacting"/>
</dbReference>
<evidence type="ECO:0000256" key="4">
    <source>
        <dbReference type="ARBA" id="ARBA00022692"/>
    </source>
</evidence>
<feature type="compositionally biased region" description="Polar residues" evidence="8">
    <location>
        <begin position="256"/>
        <end position="291"/>
    </location>
</feature>
<feature type="compositionally biased region" description="Basic residues" evidence="8">
    <location>
        <begin position="295"/>
        <end position="307"/>
    </location>
</feature>
<comment type="similarity">
    <text evidence="2 7">Belongs to the NKAIN family.</text>
</comment>
<evidence type="ECO:0000256" key="8">
    <source>
        <dbReference type="SAM" id="MobiDB-lite"/>
    </source>
</evidence>
<comment type="subcellular location">
    <subcellularLocation>
        <location evidence="1 7">Cell membrane</location>
        <topology evidence="1 7">Multi-pass membrane protein</topology>
    </subcellularLocation>
</comment>
<evidence type="ECO:0000256" key="5">
    <source>
        <dbReference type="ARBA" id="ARBA00022989"/>
    </source>
</evidence>
<dbReference type="GO" id="GO:0002028">
    <property type="term" value="P:regulation of sodium ion transport"/>
    <property type="evidence" value="ECO:0007669"/>
    <property type="project" value="UniProtKB-UniRule"/>
</dbReference>